<dbReference type="EMBL" id="CAJRGZ010000015">
    <property type="protein sequence ID" value="CAG5145068.1"/>
    <property type="molecule type" value="Genomic_DNA"/>
</dbReference>
<dbReference type="InterPro" id="IPR016181">
    <property type="entry name" value="Acyl_CoA_acyltransferase"/>
</dbReference>
<evidence type="ECO:0000313" key="3">
    <source>
        <dbReference type="Proteomes" id="UP000676310"/>
    </source>
</evidence>
<dbReference type="InterPro" id="IPR052523">
    <property type="entry name" value="Trichothecene_AcTrans"/>
</dbReference>
<dbReference type="GO" id="GO:0016747">
    <property type="term" value="F:acyltransferase activity, transferring groups other than amino-acyl groups"/>
    <property type="evidence" value="ECO:0007669"/>
    <property type="project" value="InterPro"/>
</dbReference>
<proteinExistence type="predicted"/>
<dbReference type="OrthoDB" id="2832510at2759"/>
<keyword evidence="3" id="KW-1185">Reference proteome</keyword>
<comment type="caution">
    <text evidence="2">The sequence shown here is derived from an EMBL/GenBank/DDBJ whole genome shotgun (WGS) entry which is preliminary data.</text>
</comment>
<reference evidence="2" key="1">
    <citation type="submission" date="2021-05" db="EMBL/GenBank/DDBJ databases">
        <authorList>
            <person name="Stam R."/>
        </authorList>
    </citation>
    <scope>NUCLEOTIDE SEQUENCE</scope>
    <source>
        <strain evidence="2">CS162</strain>
    </source>
</reference>
<gene>
    <name evidence="2" type="ORF">ALTATR162_LOCUS1648</name>
</gene>
<dbReference type="GeneID" id="67013005"/>
<dbReference type="RefSeq" id="XP_043165181.1">
    <property type="nucleotide sequence ID" value="XM_043309246.1"/>
</dbReference>
<dbReference type="PANTHER" id="PTHR42791:SF2">
    <property type="entry name" value="N-ACETYLTRANSFERASE DOMAIN-CONTAINING PROTEIN"/>
    <property type="match status" value="1"/>
</dbReference>
<name>A0A8J2HWX1_9PLEO</name>
<sequence length="219" mass="24515">MTVSISPAQPKDAAHIAALHVQAFSSNVLMRAIYPTPAIWTAFQSSVEDKFMADMHDPNITVLAARYIDKADIREEGQGKIVGYAVWYHPVGAEEKGWKPPAWKLPEGTDWSVLRPWLAAAAKVSHEVIGDTPHYDLTWLAVSSDYARQGIGTSLLRWGLDLCEKESVPACLDSTVEAMETFYQKAGFTERGRIRLVVNGEMYEEVACVYEPRRQMMPQ</sequence>
<protein>
    <recommendedName>
        <fullName evidence="1">N-acetyltransferase domain-containing protein</fullName>
    </recommendedName>
</protein>
<dbReference type="SUPFAM" id="SSF55729">
    <property type="entry name" value="Acyl-CoA N-acyltransferases (Nat)"/>
    <property type="match status" value="1"/>
</dbReference>
<dbReference type="PROSITE" id="PS51186">
    <property type="entry name" value="GNAT"/>
    <property type="match status" value="1"/>
</dbReference>
<dbReference type="InterPro" id="IPR000182">
    <property type="entry name" value="GNAT_dom"/>
</dbReference>
<accession>A0A8J2HWX1</accession>
<dbReference type="Gene3D" id="3.40.630.30">
    <property type="match status" value="1"/>
</dbReference>
<organism evidence="2 3">
    <name type="scientific">Alternaria atra</name>
    <dbReference type="NCBI Taxonomy" id="119953"/>
    <lineage>
        <taxon>Eukaryota</taxon>
        <taxon>Fungi</taxon>
        <taxon>Dikarya</taxon>
        <taxon>Ascomycota</taxon>
        <taxon>Pezizomycotina</taxon>
        <taxon>Dothideomycetes</taxon>
        <taxon>Pleosporomycetidae</taxon>
        <taxon>Pleosporales</taxon>
        <taxon>Pleosporineae</taxon>
        <taxon>Pleosporaceae</taxon>
        <taxon>Alternaria</taxon>
        <taxon>Alternaria sect. Ulocladioides</taxon>
    </lineage>
</organism>
<dbReference type="PANTHER" id="PTHR42791">
    <property type="entry name" value="GNAT FAMILY ACETYLTRANSFERASE"/>
    <property type="match status" value="1"/>
</dbReference>
<evidence type="ECO:0000259" key="1">
    <source>
        <dbReference type="PROSITE" id="PS51186"/>
    </source>
</evidence>
<feature type="domain" description="N-acetyltransferase" evidence="1">
    <location>
        <begin position="3"/>
        <end position="215"/>
    </location>
</feature>
<dbReference type="Pfam" id="PF13508">
    <property type="entry name" value="Acetyltransf_7"/>
    <property type="match status" value="1"/>
</dbReference>
<dbReference type="AlphaFoldDB" id="A0A8J2HWX1"/>
<dbReference type="CDD" id="cd04301">
    <property type="entry name" value="NAT_SF"/>
    <property type="match status" value="1"/>
</dbReference>
<dbReference type="Proteomes" id="UP000676310">
    <property type="component" value="Unassembled WGS sequence"/>
</dbReference>
<evidence type="ECO:0000313" key="2">
    <source>
        <dbReference type="EMBL" id="CAG5145068.1"/>
    </source>
</evidence>